<dbReference type="EMBL" id="VFOR01000001">
    <property type="protein sequence ID" value="TQL63033.1"/>
    <property type="molecule type" value="Genomic_DNA"/>
</dbReference>
<comment type="caution">
    <text evidence="2">The sequence shown here is derived from an EMBL/GenBank/DDBJ whole genome shotgun (WGS) entry which is preliminary data.</text>
</comment>
<gene>
    <name evidence="2" type="ORF">FB460_0833</name>
</gene>
<evidence type="ECO:0000313" key="3">
    <source>
        <dbReference type="Proteomes" id="UP000316196"/>
    </source>
</evidence>
<dbReference type="InterPro" id="IPR021400">
    <property type="entry name" value="DUF3039"/>
</dbReference>
<feature type="compositionally biased region" description="Basic and acidic residues" evidence="1">
    <location>
        <begin position="13"/>
        <end position="29"/>
    </location>
</feature>
<feature type="compositionally biased region" description="Polar residues" evidence="1">
    <location>
        <begin position="1"/>
        <end position="12"/>
    </location>
</feature>
<reference evidence="2 3" key="1">
    <citation type="submission" date="2019-06" db="EMBL/GenBank/DDBJ databases">
        <title>Sequencing the genomes of 1000 actinobacteria strains.</title>
        <authorList>
            <person name="Klenk H.-P."/>
        </authorList>
    </citation>
    <scope>NUCLEOTIDE SEQUENCE [LARGE SCALE GENOMIC DNA]</scope>
    <source>
        <strain evidence="2 3">DSM 8251</strain>
    </source>
</reference>
<evidence type="ECO:0000256" key="1">
    <source>
        <dbReference type="SAM" id="MobiDB-lite"/>
    </source>
</evidence>
<sequence>MNQQLSPGAQTITKERTEHQYQDGDHERFSHYVPKDKLTEAMVMGTPVIALCGKVWIPSRNPDRFPVCPMCKEIWEQMNPDDAGDDSE</sequence>
<protein>
    <submittedName>
        <fullName evidence="2">DUF3039 family protein</fullName>
    </submittedName>
</protein>
<dbReference type="RefSeq" id="WP_142092801.1">
    <property type="nucleotide sequence ID" value="NZ_BAAAMD010000001.1"/>
</dbReference>
<name>A0A542ZRP8_9ACTN</name>
<dbReference type="Proteomes" id="UP000316196">
    <property type="component" value="Unassembled WGS sequence"/>
</dbReference>
<organism evidence="2 3">
    <name type="scientific">Propioniferax innocua</name>
    <dbReference type="NCBI Taxonomy" id="1753"/>
    <lineage>
        <taxon>Bacteria</taxon>
        <taxon>Bacillati</taxon>
        <taxon>Actinomycetota</taxon>
        <taxon>Actinomycetes</taxon>
        <taxon>Propionibacteriales</taxon>
        <taxon>Propionibacteriaceae</taxon>
        <taxon>Propioniferax</taxon>
    </lineage>
</organism>
<accession>A0A542ZRP8</accession>
<dbReference type="AlphaFoldDB" id="A0A542ZRP8"/>
<feature type="region of interest" description="Disordered" evidence="1">
    <location>
        <begin position="1"/>
        <end position="29"/>
    </location>
</feature>
<evidence type="ECO:0000313" key="2">
    <source>
        <dbReference type="EMBL" id="TQL63033.1"/>
    </source>
</evidence>
<dbReference type="OrthoDB" id="8481541at2"/>
<proteinExistence type="predicted"/>
<dbReference type="Pfam" id="PF11238">
    <property type="entry name" value="DUF3039"/>
    <property type="match status" value="1"/>
</dbReference>
<keyword evidence="3" id="KW-1185">Reference proteome</keyword>